<keyword evidence="2" id="KW-1185">Reference proteome</keyword>
<dbReference type="AlphaFoldDB" id="A0A0C3GVS9"/>
<dbReference type="EMBL" id="KN832890">
    <property type="protein sequence ID" value="KIM94431.1"/>
    <property type="molecule type" value="Genomic_DNA"/>
</dbReference>
<evidence type="ECO:0000313" key="2">
    <source>
        <dbReference type="Proteomes" id="UP000054321"/>
    </source>
</evidence>
<proteinExistence type="predicted"/>
<protein>
    <submittedName>
        <fullName evidence="1">Uncharacterized protein</fullName>
    </submittedName>
</protein>
<sequence length="261" mass="26993">MATPARGLMAANAASPSTSGAPSATPTHPVFESAHWGGAALINIDPAENYTFVSCSFAVPTVSVPANVPTTQLGEWKMGVSCALDGDLNESAIAAAGIEASIVRTAYGKEIVTYQAVASWFPSTDLIFPVNVKPGDEVYVSVHGLSTSSAIATFTNLSSGKKGGELYLQSPSSDSRLDGSSADFITNRVLNVTDGTIAPLADFGTVEINNIVANTQINKFNLNTSPHSNIINMVSDIDLSPVVNVTDPSGTTVRAVFVAGL</sequence>
<reference evidence="1 2" key="1">
    <citation type="submission" date="2014-04" db="EMBL/GenBank/DDBJ databases">
        <authorList>
            <consortium name="DOE Joint Genome Institute"/>
            <person name="Kuo A."/>
            <person name="Martino E."/>
            <person name="Perotto S."/>
            <person name="Kohler A."/>
            <person name="Nagy L.G."/>
            <person name="Floudas D."/>
            <person name="Copeland A."/>
            <person name="Barry K.W."/>
            <person name="Cichocki N."/>
            <person name="Veneault-Fourrey C."/>
            <person name="LaButti K."/>
            <person name="Lindquist E.A."/>
            <person name="Lipzen A."/>
            <person name="Lundell T."/>
            <person name="Morin E."/>
            <person name="Murat C."/>
            <person name="Sun H."/>
            <person name="Tunlid A."/>
            <person name="Henrissat B."/>
            <person name="Grigoriev I.V."/>
            <person name="Hibbett D.S."/>
            <person name="Martin F."/>
            <person name="Nordberg H.P."/>
            <person name="Cantor M.N."/>
            <person name="Hua S.X."/>
        </authorList>
    </citation>
    <scope>NUCLEOTIDE SEQUENCE [LARGE SCALE GENOMIC DNA]</scope>
    <source>
        <strain evidence="1 2">Zn</strain>
    </source>
</reference>
<gene>
    <name evidence="1" type="ORF">OIDMADRAFT_34987</name>
</gene>
<name>A0A0C3GVS9_OIDMZ</name>
<evidence type="ECO:0000313" key="1">
    <source>
        <dbReference type="EMBL" id="KIM94431.1"/>
    </source>
</evidence>
<dbReference type="OrthoDB" id="2862635at2759"/>
<dbReference type="InParanoid" id="A0A0C3GVS9"/>
<dbReference type="GO" id="GO:0070007">
    <property type="term" value="F:glutamic-type endopeptidase activity"/>
    <property type="evidence" value="ECO:0007669"/>
    <property type="project" value="InterPro"/>
</dbReference>
<dbReference type="SUPFAM" id="SSF49899">
    <property type="entry name" value="Concanavalin A-like lectins/glucanases"/>
    <property type="match status" value="1"/>
</dbReference>
<reference evidence="2" key="2">
    <citation type="submission" date="2015-01" db="EMBL/GenBank/DDBJ databases">
        <title>Evolutionary Origins and Diversification of the Mycorrhizal Mutualists.</title>
        <authorList>
            <consortium name="DOE Joint Genome Institute"/>
            <consortium name="Mycorrhizal Genomics Consortium"/>
            <person name="Kohler A."/>
            <person name="Kuo A."/>
            <person name="Nagy L.G."/>
            <person name="Floudas D."/>
            <person name="Copeland A."/>
            <person name="Barry K.W."/>
            <person name="Cichocki N."/>
            <person name="Veneault-Fourrey C."/>
            <person name="LaButti K."/>
            <person name="Lindquist E.A."/>
            <person name="Lipzen A."/>
            <person name="Lundell T."/>
            <person name="Morin E."/>
            <person name="Murat C."/>
            <person name="Riley R."/>
            <person name="Ohm R."/>
            <person name="Sun H."/>
            <person name="Tunlid A."/>
            <person name="Henrissat B."/>
            <person name="Grigoriev I.V."/>
            <person name="Hibbett D.S."/>
            <person name="Martin F."/>
        </authorList>
    </citation>
    <scope>NUCLEOTIDE SEQUENCE [LARGE SCALE GENOMIC DNA]</scope>
    <source>
        <strain evidence="2">Zn</strain>
    </source>
</reference>
<dbReference type="InterPro" id="IPR038656">
    <property type="entry name" value="Peptidase_G1_sf"/>
</dbReference>
<organism evidence="1 2">
    <name type="scientific">Oidiodendron maius (strain Zn)</name>
    <dbReference type="NCBI Taxonomy" id="913774"/>
    <lineage>
        <taxon>Eukaryota</taxon>
        <taxon>Fungi</taxon>
        <taxon>Dikarya</taxon>
        <taxon>Ascomycota</taxon>
        <taxon>Pezizomycotina</taxon>
        <taxon>Leotiomycetes</taxon>
        <taxon>Leotiomycetes incertae sedis</taxon>
        <taxon>Myxotrichaceae</taxon>
        <taxon>Oidiodendron</taxon>
    </lineage>
</organism>
<dbReference type="InterPro" id="IPR000250">
    <property type="entry name" value="Peptidase_G1"/>
</dbReference>
<accession>A0A0C3GVS9</accession>
<dbReference type="Pfam" id="PF01828">
    <property type="entry name" value="Peptidase_A4"/>
    <property type="match status" value="1"/>
</dbReference>
<dbReference type="CDD" id="cd13426">
    <property type="entry name" value="Peptidase_G1"/>
    <property type="match status" value="1"/>
</dbReference>
<dbReference type="PANTHER" id="PTHR37536">
    <property type="entry name" value="PUTATIVE (AFU_ORTHOLOGUE AFUA_3G02970)-RELATED"/>
    <property type="match status" value="1"/>
</dbReference>
<dbReference type="PANTHER" id="PTHR37536:SF1">
    <property type="entry name" value="ASPERGILLOPEPSIN, PUTAITVE (AFU_ORTHOLOGUE AFUA_7G01200)"/>
    <property type="match status" value="1"/>
</dbReference>
<dbReference type="Gene3D" id="2.60.120.700">
    <property type="entry name" value="Peptidase G1"/>
    <property type="match status" value="1"/>
</dbReference>
<dbReference type="Proteomes" id="UP000054321">
    <property type="component" value="Unassembled WGS sequence"/>
</dbReference>
<dbReference type="InterPro" id="IPR013320">
    <property type="entry name" value="ConA-like_dom_sf"/>
</dbReference>
<dbReference type="GO" id="GO:0006508">
    <property type="term" value="P:proteolysis"/>
    <property type="evidence" value="ECO:0007669"/>
    <property type="project" value="InterPro"/>
</dbReference>
<dbReference type="HOGENOM" id="CLU_1065947_0_0_1"/>